<keyword evidence="3" id="KW-1185">Reference proteome</keyword>
<dbReference type="EMBL" id="NHNT01000002">
    <property type="protein sequence ID" value="OUZ40140.1"/>
    <property type="molecule type" value="Genomic_DNA"/>
</dbReference>
<organism evidence="2 3">
    <name type="scientific">Solibacillus kalamii</name>
    <dbReference type="NCBI Taxonomy" id="1748298"/>
    <lineage>
        <taxon>Bacteria</taxon>
        <taxon>Bacillati</taxon>
        <taxon>Bacillota</taxon>
        <taxon>Bacilli</taxon>
        <taxon>Bacillales</taxon>
        <taxon>Caryophanaceae</taxon>
        <taxon>Solibacillus</taxon>
    </lineage>
</organism>
<reference evidence="2 3" key="1">
    <citation type="journal article" date="2017" name="Int. J. Syst. Evol. Microbiol.">
        <title>Solibacillus kalamii sp. nov., isolated from a high-efficiency particulate arrestance filter system used in the International Space Station.</title>
        <authorList>
            <person name="Checinska Sielaff A."/>
            <person name="Kumar R.M."/>
            <person name="Pal D."/>
            <person name="Mayilraj S."/>
            <person name="Venkateswaran K."/>
        </authorList>
    </citation>
    <scope>NUCLEOTIDE SEQUENCE [LARGE SCALE GENOMIC DNA]</scope>
    <source>
        <strain evidence="2 3">ISSFR-015</strain>
    </source>
</reference>
<evidence type="ECO:0000259" key="1">
    <source>
        <dbReference type="PROSITE" id="PS51186"/>
    </source>
</evidence>
<dbReference type="RefSeq" id="WP_087616362.1">
    <property type="nucleotide sequence ID" value="NZ_JAFBEY010000001.1"/>
</dbReference>
<feature type="domain" description="N-acetyltransferase" evidence="1">
    <location>
        <begin position="14"/>
        <end position="158"/>
    </location>
</feature>
<gene>
    <name evidence="2" type="ORF">CBM15_06385</name>
</gene>
<dbReference type="Proteomes" id="UP000196594">
    <property type="component" value="Unassembled WGS sequence"/>
</dbReference>
<dbReference type="CDD" id="cd04301">
    <property type="entry name" value="NAT_SF"/>
    <property type="match status" value="1"/>
</dbReference>
<accession>A0ABX3ZK68</accession>
<sequence>MGVSLCKATLDDTAKLHEMQVKAFMPLLEKYQDYETNPANESLEKVITRFNQPFTDYYLIKNLEETIGGIRVIKMDNKSYRVSPIFILPEHQGKGIAQNVFAIIEKIYHDARLWELDTILQEEGLCHLYEKIGYRKTGKTRKINEKITIVFYEKPQFK</sequence>
<protein>
    <submittedName>
        <fullName evidence="2">GNAT family N-acetyltransferase</fullName>
    </submittedName>
</protein>
<name>A0ABX3ZK68_9BACL</name>
<dbReference type="InterPro" id="IPR000182">
    <property type="entry name" value="GNAT_dom"/>
</dbReference>
<evidence type="ECO:0000313" key="3">
    <source>
        <dbReference type="Proteomes" id="UP000196594"/>
    </source>
</evidence>
<dbReference type="Pfam" id="PF13673">
    <property type="entry name" value="Acetyltransf_10"/>
    <property type="match status" value="1"/>
</dbReference>
<dbReference type="SUPFAM" id="SSF55729">
    <property type="entry name" value="Acyl-CoA N-acyltransferases (Nat)"/>
    <property type="match status" value="1"/>
</dbReference>
<dbReference type="PROSITE" id="PS51186">
    <property type="entry name" value="GNAT"/>
    <property type="match status" value="1"/>
</dbReference>
<dbReference type="Gene3D" id="3.40.630.30">
    <property type="match status" value="1"/>
</dbReference>
<comment type="caution">
    <text evidence="2">The sequence shown here is derived from an EMBL/GenBank/DDBJ whole genome shotgun (WGS) entry which is preliminary data.</text>
</comment>
<dbReference type="InterPro" id="IPR016181">
    <property type="entry name" value="Acyl_CoA_acyltransferase"/>
</dbReference>
<evidence type="ECO:0000313" key="2">
    <source>
        <dbReference type="EMBL" id="OUZ40140.1"/>
    </source>
</evidence>
<proteinExistence type="predicted"/>